<evidence type="ECO:0000313" key="3">
    <source>
        <dbReference type="Proteomes" id="UP001231189"/>
    </source>
</evidence>
<dbReference type="InterPro" id="IPR036397">
    <property type="entry name" value="RNaseH_sf"/>
</dbReference>
<organism evidence="2 3">
    <name type="scientific">Lolium multiflorum</name>
    <name type="common">Italian ryegrass</name>
    <name type="synonym">Lolium perenne subsp. multiflorum</name>
    <dbReference type="NCBI Taxonomy" id="4521"/>
    <lineage>
        <taxon>Eukaryota</taxon>
        <taxon>Viridiplantae</taxon>
        <taxon>Streptophyta</taxon>
        <taxon>Embryophyta</taxon>
        <taxon>Tracheophyta</taxon>
        <taxon>Spermatophyta</taxon>
        <taxon>Magnoliopsida</taxon>
        <taxon>Liliopsida</taxon>
        <taxon>Poales</taxon>
        <taxon>Poaceae</taxon>
        <taxon>BOP clade</taxon>
        <taxon>Pooideae</taxon>
        <taxon>Poodae</taxon>
        <taxon>Poeae</taxon>
        <taxon>Poeae Chloroplast Group 2 (Poeae type)</taxon>
        <taxon>Loliodinae</taxon>
        <taxon>Loliinae</taxon>
        <taxon>Lolium</taxon>
    </lineage>
</organism>
<dbReference type="InterPro" id="IPR012337">
    <property type="entry name" value="RNaseH-like_sf"/>
</dbReference>
<dbReference type="PANTHER" id="PTHR47074">
    <property type="entry name" value="BNAC02G40300D PROTEIN"/>
    <property type="match status" value="1"/>
</dbReference>
<accession>A0AAD8WVI3</accession>
<gene>
    <name evidence="2" type="ORF">QYE76_043395</name>
</gene>
<dbReference type="EMBL" id="JAUUTY010000002">
    <property type="protein sequence ID" value="KAK1682547.1"/>
    <property type="molecule type" value="Genomic_DNA"/>
</dbReference>
<dbReference type="GO" id="GO:0004523">
    <property type="term" value="F:RNA-DNA hybrid ribonuclease activity"/>
    <property type="evidence" value="ECO:0007669"/>
    <property type="project" value="InterPro"/>
</dbReference>
<dbReference type="PANTHER" id="PTHR47074:SF11">
    <property type="entry name" value="REVERSE TRANSCRIPTASE-LIKE PROTEIN"/>
    <property type="match status" value="1"/>
</dbReference>
<sequence>MSMMEMILGLPNERKLLTCILLWDWWTNRNKLNAGELGKSAGQMCHTIQKHAIEFQTATRPPANFSDGVYGEASPLCDVWKRPSPGQVKINFDAAFWEPTHSGAWGFVVRDENGEFVAAAAGKLRHLRSALQAEAEACVAAVEGAEALGLHMTIF</sequence>
<evidence type="ECO:0000313" key="2">
    <source>
        <dbReference type="EMBL" id="KAK1682547.1"/>
    </source>
</evidence>
<dbReference type="InterPro" id="IPR002156">
    <property type="entry name" value="RNaseH_domain"/>
</dbReference>
<protein>
    <recommendedName>
        <fullName evidence="1">RNase H type-1 domain-containing protein</fullName>
    </recommendedName>
</protein>
<proteinExistence type="predicted"/>
<dbReference type="SUPFAM" id="SSF53098">
    <property type="entry name" value="Ribonuclease H-like"/>
    <property type="match status" value="1"/>
</dbReference>
<dbReference type="GO" id="GO:0003676">
    <property type="term" value="F:nucleic acid binding"/>
    <property type="evidence" value="ECO:0007669"/>
    <property type="project" value="InterPro"/>
</dbReference>
<name>A0AAD8WVI3_LOLMU</name>
<comment type="caution">
    <text evidence="2">The sequence shown here is derived from an EMBL/GenBank/DDBJ whole genome shotgun (WGS) entry which is preliminary data.</text>
</comment>
<dbReference type="AlphaFoldDB" id="A0AAD8WVI3"/>
<feature type="domain" description="RNase H type-1" evidence="1">
    <location>
        <begin position="91"/>
        <end position="153"/>
    </location>
</feature>
<evidence type="ECO:0000259" key="1">
    <source>
        <dbReference type="Pfam" id="PF13456"/>
    </source>
</evidence>
<dbReference type="InterPro" id="IPR052929">
    <property type="entry name" value="RNase_H-like_EbsB-rel"/>
</dbReference>
<reference evidence="2" key="1">
    <citation type="submission" date="2023-07" db="EMBL/GenBank/DDBJ databases">
        <title>A chromosome-level genome assembly of Lolium multiflorum.</title>
        <authorList>
            <person name="Chen Y."/>
            <person name="Copetti D."/>
            <person name="Kolliker R."/>
            <person name="Studer B."/>
        </authorList>
    </citation>
    <scope>NUCLEOTIDE SEQUENCE</scope>
    <source>
        <strain evidence="2">02402/16</strain>
        <tissue evidence="2">Leaf</tissue>
    </source>
</reference>
<dbReference type="Gene3D" id="3.30.420.10">
    <property type="entry name" value="Ribonuclease H-like superfamily/Ribonuclease H"/>
    <property type="match status" value="1"/>
</dbReference>
<keyword evidence="3" id="KW-1185">Reference proteome</keyword>
<dbReference type="Pfam" id="PF13456">
    <property type="entry name" value="RVT_3"/>
    <property type="match status" value="1"/>
</dbReference>
<dbReference type="Proteomes" id="UP001231189">
    <property type="component" value="Unassembled WGS sequence"/>
</dbReference>